<dbReference type="AlphaFoldDB" id="A0A381WID1"/>
<dbReference type="InterPro" id="IPR036291">
    <property type="entry name" value="NAD(P)-bd_dom_sf"/>
</dbReference>
<dbReference type="InterPro" id="IPR005913">
    <property type="entry name" value="dTDP_dehydrorham_reduct"/>
</dbReference>
<protein>
    <recommendedName>
        <fullName evidence="1">RmlD-like substrate binding domain-containing protein</fullName>
    </recommendedName>
</protein>
<organism evidence="2">
    <name type="scientific">marine metagenome</name>
    <dbReference type="NCBI Taxonomy" id="408172"/>
    <lineage>
        <taxon>unclassified sequences</taxon>
        <taxon>metagenomes</taxon>
        <taxon>ecological metagenomes</taxon>
    </lineage>
</organism>
<dbReference type="GO" id="GO:0008831">
    <property type="term" value="F:dTDP-4-dehydrorhamnose reductase activity"/>
    <property type="evidence" value="ECO:0007669"/>
    <property type="project" value="TreeGrafter"/>
</dbReference>
<proteinExistence type="predicted"/>
<dbReference type="EMBL" id="UINC01011901">
    <property type="protein sequence ID" value="SVA52254.1"/>
    <property type="molecule type" value="Genomic_DNA"/>
</dbReference>
<dbReference type="Pfam" id="PF04321">
    <property type="entry name" value="RmlD_sub_bind"/>
    <property type="match status" value="1"/>
</dbReference>
<dbReference type="Gene3D" id="3.40.50.720">
    <property type="entry name" value="NAD(P)-binding Rossmann-like Domain"/>
    <property type="match status" value="1"/>
</dbReference>
<dbReference type="PANTHER" id="PTHR10491:SF4">
    <property type="entry name" value="METHIONINE ADENOSYLTRANSFERASE 2 SUBUNIT BETA"/>
    <property type="match status" value="1"/>
</dbReference>
<name>A0A381WID1_9ZZZZ</name>
<sequence>MLGHIVVKTLSGLQEIKVEYTVKGDGDGPFYFNVENGIDQLHKIIKSHGDFDYIINCIGILSNNIDERNSDSVRTAILVNGMFPHDLIKLGSELGIRIIHISTDGVFSKSAGLCYEDSLQSCEDIYGKTKSIGEGYSPNLLNIRCSIFGPSPFKRSGIMEWFLKQPKGAEVNGYTDHVWNGATTLQLAKLCYAIIAKDYFNLIRNEAPVHHFCPNQTISKFELLQLFKTKLRPDIEVIPVNSPDGPLSRILETRYIQIKKLFGNEENFCRALKVLMNN</sequence>
<dbReference type="PANTHER" id="PTHR10491">
    <property type="entry name" value="DTDP-4-DEHYDRORHAMNOSE REDUCTASE"/>
    <property type="match status" value="1"/>
</dbReference>
<dbReference type="GO" id="GO:0005829">
    <property type="term" value="C:cytosol"/>
    <property type="evidence" value="ECO:0007669"/>
    <property type="project" value="TreeGrafter"/>
</dbReference>
<reference evidence="2" key="1">
    <citation type="submission" date="2018-05" db="EMBL/GenBank/DDBJ databases">
        <authorList>
            <person name="Lanie J.A."/>
            <person name="Ng W.-L."/>
            <person name="Kazmierczak K.M."/>
            <person name="Andrzejewski T.M."/>
            <person name="Davidsen T.M."/>
            <person name="Wayne K.J."/>
            <person name="Tettelin H."/>
            <person name="Glass J.I."/>
            <person name="Rusch D."/>
            <person name="Podicherti R."/>
            <person name="Tsui H.-C.T."/>
            <person name="Winkler M.E."/>
        </authorList>
    </citation>
    <scope>NUCLEOTIDE SEQUENCE</scope>
</reference>
<evidence type="ECO:0000313" key="2">
    <source>
        <dbReference type="EMBL" id="SVA52254.1"/>
    </source>
</evidence>
<feature type="domain" description="RmlD-like substrate binding" evidence="1">
    <location>
        <begin position="41"/>
        <end position="242"/>
    </location>
</feature>
<dbReference type="GO" id="GO:0019305">
    <property type="term" value="P:dTDP-rhamnose biosynthetic process"/>
    <property type="evidence" value="ECO:0007669"/>
    <property type="project" value="TreeGrafter"/>
</dbReference>
<gene>
    <name evidence="2" type="ORF">METZ01_LOCUS105108</name>
</gene>
<evidence type="ECO:0000259" key="1">
    <source>
        <dbReference type="Pfam" id="PF04321"/>
    </source>
</evidence>
<dbReference type="InterPro" id="IPR029903">
    <property type="entry name" value="RmlD-like-bd"/>
</dbReference>
<accession>A0A381WID1</accession>
<dbReference type="SUPFAM" id="SSF51735">
    <property type="entry name" value="NAD(P)-binding Rossmann-fold domains"/>
    <property type="match status" value="1"/>
</dbReference>